<dbReference type="InterPro" id="IPR036870">
    <property type="entry name" value="Ribosomal_bS18_sf"/>
</dbReference>
<protein>
    <submittedName>
        <fullName evidence="6">Large ribosomal subunit protein mL66 isoform X3</fullName>
    </submittedName>
</protein>
<keyword evidence="2" id="KW-0689">Ribosomal protein</keyword>
<gene>
    <name evidence="6" type="primary">LOC105845149</name>
</gene>
<evidence type="ECO:0000256" key="2">
    <source>
        <dbReference type="ARBA" id="ARBA00022980"/>
    </source>
</evidence>
<feature type="compositionally biased region" description="Basic residues" evidence="4">
    <location>
        <begin position="132"/>
        <end position="142"/>
    </location>
</feature>
<dbReference type="Proteomes" id="UP001652625">
    <property type="component" value="Chromosome 09"/>
</dbReference>
<dbReference type="SUPFAM" id="SSF46911">
    <property type="entry name" value="Ribosomal protein S18"/>
    <property type="match status" value="1"/>
</dbReference>
<keyword evidence="3" id="KW-0687">Ribonucleoprotein</keyword>
<evidence type="ECO:0000313" key="6">
    <source>
        <dbReference type="RefSeq" id="XP_065661896.1"/>
    </source>
</evidence>
<keyword evidence="5" id="KW-1185">Reference proteome</keyword>
<dbReference type="RefSeq" id="XP_065661896.1">
    <property type="nucleotide sequence ID" value="XM_065805824.1"/>
</dbReference>
<name>A0ABM4CJG9_HYDVU</name>
<dbReference type="RefSeq" id="XP_047133231.1">
    <property type="nucleotide sequence ID" value="XM_047277275.2"/>
</dbReference>
<proteinExistence type="inferred from homology"/>
<dbReference type="Pfam" id="PF01084">
    <property type="entry name" value="Ribosomal_S18"/>
    <property type="match status" value="1"/>
</dbReference>
<dbReference type="GeneID" id="105845149"/>
<dbReference type="Gene3D" id="4.10.640.10">
    <property type="entry name" value="Ribosomal protein S18"/>
    <property type="match status" value="1"/>
</dbReference>
<comment type="similarity">
    <text evidence="1">Belongs to the bacterial ribosomal protein bS18 family.</text>
</comment>
<organism evidence="5 6">
    <name type="scientific">Hydra vulgaris</name>
    <name type="common">Hydra</name>
    <name type="synonym">Hydra attenuata</name>
    <dbReference type="NCBI Taxonomy" id="6087"/>
    <lineage>
        <taxon>Eukaryota</taxon>
        <taxon>Metazoa</taxon>
        <taxon>Cnidaria</taxon>
        <taxon>Hydrozoa</taxon>
        <taxon>Hydroidolina</taxon>
        <taxon>Anthoathecata</taxon>
        <taxon>Aplanulata</taxon>
        <taxon>Hydridae</taxon>
        <taxon>Hydra</taxon>
    </lineage>
</organism>
<sequence length="142" mass="15978">MSLFMKKLTIFSSIPKFFRNLSDAPPQVVILPHKVPSPYIKASQLTKDNIPENKGCPVCSRGISFKVDDVLFLSQFLTPEGHMMNRRVTGVCKKQQVAIFKAIHIARRQGLLPRVVPKDGGPPPEYGLKSKSLTKRTYKSRI</sequence>
<accession>A0ABM4CJG9</accession>
<evidence type="ECO:0000313" key="5">
    <source>
        <dbReference type="Proteomes" id="UP001652625"/>
    </source>
</evidence>
<feature type="region of interest" description="Disordered" evidence="4">
    <location>
        <begin position="115"/>
        <end position="142"/>
    </location>
</feature>
<evidence type="ECO:0000256" key="4">
    <source>
        <dbReference type="SAM" id="MobiDB-lite"/>
    </source>
</evidence>
<dbReference type="InterPro" id="IPR001648">
    <property type="entry name" value="Ribosomal_bS18"/>
</dbReference>
<dbReference type="NCBIfam" id="TIGR00165">
    <property type="entry name" value="S18"/>
    <property type="match status" value="1"/>
</dbReference>
<dbReference type="PANTHER" id="PTHR13479:SF40">
    <property type="entry name" value="SMALL RIBOSOMAL SUBUNIT PROTEIN BS18M"/>
    <property type="match status" value="1"/>
</dbReference>
<dbReference type="PANTHER" id="PTHR13479">
    <property type="entry name" value="30S RIBOSOMAL PROTEIN S18"/>
    <property type="match status" value="1"/>
</dbReference>
<evidence type="ECO:0000256" key="3">
    <source>
        <dbReference type="ARBA" id="ARBA00023274"/>
    </source>
</evidence>
<reference evidence="6" key="1">
    <citation type="submission" date="2025-08" db="UniProtKB">
        <authorList>
            <consortium name="RefSeq"/>
        </authorList>
    </citation>
    <scope>IDENTIFICATION</scope>
</reference>
<evidence type="ECO:0000256" key="1">
    <source>
        <dbReference type="ARBA" id="ARBA00005589"/>
    </source>
</evidence>